<name>A0A9E7GWQ7_9LILI</name>
<gene>
    <name evidence="1" type="ORF">MUK42_14126</name>
</gene>
<protein>
    <submittedName>
        <fullName evidence="1">Uncharacterized protein</fullName>
    </submittedName>
</protein>
<organism evidence="1 2">
    <name type="scientific">Musa troglodytarum</name>
    <name type="common">fe'i banana</name>
    <dbReference type="NCBI Taxonomy" id="320322"/>
    <lineage>
        <taxon>Eukaryota</taxon>
        <taxon>Viridiplantae</taxon>
        <taxon>Streptophyta</taxon>
        <taxon>Embryophyta</taxon>
        <taxon>Tracheophyta</taxon>
        <taxon>Spermatophyta</taxon>
        <taxon>Magnoliopsida</taxon>
        <taxon>Liliopsida</taxon>
        <taxon>Zingiberales</taxon>
        <taxon>Musaceae</taxon>
        <taxon>Musa</taxon>
    </lineage>
</organism>
<accession>A0A9E7GWQ7</accession>
<proteinExistence type="predicted"/>
<dbReference type="Proteomes" id="UP001055439">
    <property type="component" value="Chromosome 8"/>
</dbReference>
<dbReference type="AlphaFoldDB" id="A0A9E7GWQ7"/>
<evidence type="ECO:0000313" key="2">
    <source>
        <dbReference type="Proteomes" id="UP001055439"/>
    </source>
</evidence>
<evidence type="ECO:0000313" key="1">
    <source>
        <dbReference type="EMBL" id="URE22380.1"/>
    </source>
</evidence>
<sequence>MEAWGGDEGVGVGEGTYAECACGVGRTVSERSGKKGIQLRGLLRQGHSRDRSMCARCPTPSSRQEWGTDLNDLLQAC</sequence>
<reference evidence="1" key="1">
    <citation type="submission" date="2022-05" db="EMBL/GenBank/DDBJ databases">
        <title>The Musa troglodytarum L. genome provides insights into the mechanism of non-climacteric behaviour and enrichment of carotenoids.</title>
        <authorList>
            <person name="Wang J."/>
        </authorList>
    </citation>
    <scope>NUCLEOTIDE SEQUENCE</scope>
    <source>
        <tissue evidence="1">Leaf</tissue>
    </source>
</reference>
<keyword evidence="2" id="KW-1185">Reference proteome</keyword>
<dbReference type="EMBL" id="CP097510">
    <property type="protein sequence ID" value="URE22380.1"/>
    <property type="molecule type" value="Genomic_DNA"/>
</dbReference>